<name>A0A3S5CBH2_9PLAT</name>
<evidence type="ECO:0000313" key="2">
    <source>
        <dbReference type="EMBL" id="VEL07521.1"/>
    </source>
</evidence>
<sequence length="323" mass="34316">MPINHNPGSSMTGFDLGAANPVPPGCHMTRLGLASSGAIHASHSGFGQSPSFSGVSGNQGFAPVNAFSSASPVPSTTMVISSNSPLSSIDLQGGSSLLKRQQQHQQLQLHLQQQHHPLSVSQGVIQMGSSQPASFHRQYHSQPSHSNQSPQLLRHAGHKQTEQNHQLTQQYQQQHYHQHSQQSLPLSGFICGQHEMPPSHLTTVTGPNYSQTRFSSSNFPPPLTSSVSSVSSLSSFSSPPTSAELLIRLAPAPAAPLSLPSSITSIPVSSLSSSLLGAGVNVRPSQLIISPAVSLHSADQDRVTINHCLQHLDLRCGDFWSTL</sequence>
<reference evidence="2" key="1">
    <citation type="submission" date="2018-11" db="EMBL/GenBank/DDBJ databases">
        <authorList>
            <consortium name="Pathogen Informatics"/>
        </authorList>
    </citation>
    <scope>NUCLEOTIDE SEQUENCE</scope>
</reference>
<keyword evidence="3" id="KW-1185">Reference proteome</keyword>
<organism evidence="2 3">
    <name type="scientific">Protopolystoma xenopodis</name>
    <dbReference type="NCBI Taxonomy" id="117903"/>
    <lineage>
        <taxon>Eukaryota</taxon>
        <taxon>Metazoa</taxon>
        <taxon>Spiralia</taxon>
        <taxon>Lophotrochozoa</taxon>
        <taxon>Platyhelminthes</taxon>
        <taxon>Monogenea</taxon>
        <taxon>Polyopisthocotylea</taxon>
        <taxon>Polystomatidea</taxon>
        <taxon>Polystomatidae</taxon>
        <taxon>Protopolystoma</taxon>
    </lineage>
</organism>
<feature type="compositionally biased region" description="Low complexity" evidence="1">
    <location>
        <begin position="140"/>
        <end position="151"/>
    </location>
</feature>
<feature type="region of interest" description="Disordered" evidence="1">
    <location>
        <begin position="129"/>
        <end position="179"/>
    </location>
</feature>
<feature type="compositionally biased region" description="Low complexity" evidence="1">
    <location>
        <begin position="163"/>
        <end position="179"/>
    </location>
</feature>
<protein>
    <submittedName>
        <fullName evidence="2">Uncharacterized protein</fullName>
    </submittedName>
</protein>
<comment type="caution">
    <text evidence="2">The sequence shown here is derived from an EMBL/GenBank/DDBJ whole genome shotgun (WGS) entry which is preliminary data.</text>
</comment>
<evidence type="ECO:0000256" key="1">
    <source>
        <dbReference type="SAM" id="MobiDB-lite"/>
    </source>
</evidence>
<evidence type="ECO:0000313" key="3">
    <source>
        <dbReference type="Proteomes" id="UP000784294"/>
    </source>
</evidence>
<dbReference type="AlphaFoldDB" id="A0A3S5CBH2"/>
<dbReference type="EMBL" id="CAAALY010001924">
    <property type="protein sequence ID" value="VEL07521.1"/>
    <property type="molecule type" value="Genomic_DNA"/>
</dbReference>
<gene>
    <name evidence="2" type="ORF">PXEA_LOCUS961</name>
</gene>
<dbReference type="Proteomes" id="UP000784294">
    <property type="component" value="Unassembled WGS sequence"/>
</dbReference>
<proteinExistence type="predicted"/>
<accession>A0A3S5CBH2</accession>